<evidence type="ECO:0000313" key="12">
    <source>
        <dbReference type="Proteomes" id="UP000749559"/>
    </source>
</evidence>
<dbReference type="InterPro" id="IPR013088">
    <property type="entry name" value="Znf_NHR/GATA"/>
</dbReference>
<sequence>MDSVGLVQGVSIANSSDTTCLGETTISSLSPYCDIPSPPGLDETFSSLLTACSPTSLDGSISTHRDSEVGLSDTDSGISIDMLMPLGSPVAPVSYTDTSSIVDLLVSPPIAKPTATTSKADDANLIKSLLTRKPNKIHTTVMDKKVLVNNSVMNYEPRNNLSKHLCSLLKSNSSSTKANQLTESTAEKTPLIKKTLLPPCRVCGENASGFHYGVNTCEACKGFFRRSLRRPIGTYQCAEEEKCDVDRNRRNSCAYCRFEKCLSAGMSKSAIKTGRYTHEKRARDIIEVRRLKRQNSSEDDFTVSEKKLQQMTATENDFNKDMNHEYEGAIQKMKIATIEGRKLYLHNLKKFWEGQKTHMDDIELKKQLFGDMRTITKDEYNDIFERTGIDIDGRRGLVFTYYSDVEKLIKWFVMFAKSVPGFNELEVEDQMALIKGARFEAYFFLVYRFMNPENQCLCDPIKGKIVHIDEISCVWEREFLLAQFDMAAKFSNIQLREEEDIALRALVLFFPDRCEMTNAPLIEKKFTFLVEVLQYLLKKNHPNEPQLFAKIVGYLTEMRNLTEWEIKVTDNIKIDWPEAFPPMVSEILSPVT</sequence>
<evidence type="ECO:0000256" key="7">
    <source>
        <dbReference type="ARBA" id="ARBA00023163"/>
    </source>
</evidence>
<evidence type="ECO:0000256" key="10">
    <source>
        <dbReference type="RuleBase" id="RU004334"/>
    </source>
</evidence>
<evidence type="ECO:0000256" key="6">
    <source>
        <dbReference type="ARBA" id="ARBA00023125"/>
    </source>
</evidence>
<dbReference type="PROSITE" id="PS51030">
    <property type="entry name" value="NUCLEAR_REC_DBD_2"/>
    <property type="match status" value="1"/>
</dbReference>
<organism evidence="11 12">
    <name type="scientific">Owenia fusiformis</name>
    <name type="common">Polychaete worm</name>
    <dbReference type="NCBI Taxonomy" id="6347"/>
    <lineage>
        <taxon>Eukaryota</taxon>
        <taxon>Metazoa</taxon>
        <taxon>Spiralia</taxon>
        <taxon>Lophotrochozoa</taxon>
        <taxon>Annelida</taxon>
        <taxon>Polychaeta</taxon>
        <taxon>Sedentaria</taxon>
        <taxon>Canalipalpata</taxon>
        <taxon>Sabellida</taxon>
        <taxon>Oweniida</taxon>
        <taxon>Oweniidae</taxon>
        <taxon>Owenia</taxon>
    </lineage>
</organism>
<keyword evidence="7 10" id="KW-0804">Transcription</keyword>
<comment type="subcellular location">
    <subcellularLocation>
        <location evidence="10">Nucleus</location>
    </subcellularLocation>
</comment>
<evidence type="ECO:0000256" key="8">
    <source>
        <dbReference type="ARBA" id="ARBA00023170"/>
    </source>
</evidence>
<dbReference type="InterPro" id="IPR000536">
    <property type="entry name" value="Nucl_hrmn_rcpt_lig-bd"/>
</dbReference>
<evidence type="ECO:0000256" key="1">
    <source>
        <dbReference type="ARBA" id="ARBA00005993"/>
    </source>
</evidence>
<dbReference type="PRINTS" id="PR00047">
    <property type="entry name" value="STROIDFINGER"/>
</dbReference>
<dbReference type="Pfam" id="PF00105">
    <property type="entry name" value="zf-C4"/>
    <property type="match status" value="1"/>
</dbReference>
<dbReference type="InterPro" id="IPR050234">
    <property type="entry name" value="Nuclear_hormone_rcpt_NR1"/>
</dbReference>
<name>A0A8J1XRP5_OWEFU</name>
<dbReference type="PANTHER" id="PTHR24082">
    <property type="entry name" value="NUCLEAR HORMONE RECEPTOR"/>
    <property type="match status" value="1"/>
</dbReference>
<dbReference type="AlphaFoldDB" id="A0A8J1XRP5"/>
<protein>
    <submittedName>
        <fullName evidence="11">Uncharacterized protein</fullName>
    </submittedName>
</protein>
<dbReference type="PROSITE" id="PS51843">
    <property type="entry name" value="NR_LBD"/>
    <property type="match status" value="1"/>
</dbReference>
<keyword evidence="8 10" id="KW-0675">Receptor</keyword>
<dbReference type="SMART" id="SM00399">
    <property type="entry name" value="ZnF_C4"/>
    <property type="match status" value="1"/>
</dbReference>
<dbReference type="InterPro" id="IPR035500">
    <property type="entry name" value="NHR-like_dom_sf"/>
</dbReference>
<dbReference type="PANTHER" id="PTHR24082:SF506">
    <property type="entry name" value="NR LBD DOMAIN-CONTAINING PROTEIN"/>
    <property type="match status" value="1"/>
</dbReference>
<dbReference type="EMBL" id="CAIIXF020000007">
    <property type="protein sequence ID" value="CAH1789603.1"/>
    <property type="molecule type" value="Genomic_DNA"/>
</dbReference>
<keyword evidence="5 10" id="KW-0805">Transcription regulation</keyword>
<keyword evidence="6 10" id="KW-0238">DNA-binding</keyword>
<evidence type="ECO:0000256" key="2">
    <source>
        <dbReference type="ARBA" id="ARBA00022723"/>
    </source>
</evidence>
<comment type="caution">
    <text evidence="11">The sequence shown here is derived from an EMBL/GenBank/DDBJ whole genome shotgun (WGS) entry which is preliminary data.</text>
</comment>
<evidence type="ECO:0000313" key="11">
    <source>
        <dbReference type="EMBL" id="CAH1789603.1"/>
    </source>
</evidence>
<dbReference type="GO" id="GO:0043565">
    <property type="term" value="F:sequence-specific DNA binding"/>
    <property type="evidence" value="ECO:0007669"/>
    <property type="project" value="InterPro"/>
</dbReference>
<accession>A0A8J1XRP5</accession>
<keyword evidence="2 10" id="KW-0479">Metal-binding</keyword>
<dbReference type="GO" id="GO:0005634">
    <property type="term" value="C:nucleus"/>
    <property type="evidence" value="ECO:0007669"/>
    <property type="project" value="UniProtKB-SubCell"/>
</dbReference>
<dbReference type="PRINTS" id="PR00398">
    <property type="entry name" value="STRDHORMONER"/>
</dbReference>
<dbReference type="OrthoDB" id="6081310at2759"/>
<gene>
    <name evidence="11" type="ORF">OFUS_LOCUS14933</name>
</gene>
<reference evidence="11" key="1">
    <citation type="submission" date="2022-03" db="EMBL/GenBank/DDBJ databases">
        <authorList>
            <person name="Martin C."/>
        </authorList>
    </citation>
    <scope>NUCLEOTIDE SEQUENCE</scope>
</reference>
<dbReference type="CDD" id="cd06916">
    <property type="entry name" value="NR_DBD_like"/>
    <property type="match status" value="1"/>
</dbReference>
<dbReference type="Proteomes" id="UP000749559">
    <property type="component" value="Unassembled WGS sequence"/>
</dbReference>
<dbReference type="SUPFAM" id="SSF48508">
    <property type="entry name" value="Nuclear receptor ligand-binding domain"/>
    <property type="match status" value="1"/>
</dbReference>
<dbReference type="InterPro" id="IPR001723">
    <property type="entry name" value="Nuclear_hrmn_rcpt"/>
</dbReference>
<dbReference type="GO" id="GO:0003700">
    <property type="term" value="F:DNA-binding transcription factor activity"/>
    <property type="evidence" value="ECO:0007669"/>
    <property type="project" value="InterPro"/>
</dbReference>
<dbReference type="Gene3D" id="1.10.565.10">
    <property type="entry name" value="Retinoid X Receptor"/>
    <property type="match status" value="1"/>
</dbReference>
<comment type="similarity">
    <text evidence="1 10">Belongs to the nuclear hormone receptor family.</text>
</comment>
<evidence type="ECO:0000256" key="3">
    <source>
        <dbReference type="ARBA" id="ARBA00022771"/>
    </source>
</evidence>
<dbReference type="SMART" id="SM00430">
    <property type="entry name" value="HOLI"/>
    <property type="match status" value="1"/>
</dbReference>
<keyword evidence="3 10" id="KW-0863">Zinc-finger</keyword>
<dbReference type="PROSITE" id="PS00031">
    <property type="entry name" value="NUCLEAR_REC_DBD_1"/>
    <property type="match status" value="1"/>
</dbReference>
<dbReference type="InterPro" id="IPR001628">
    <property type="entry name" value="Znf_hrmn_rcpt"/>
</dbReference>
<evidence type="ECO:0000256" key="9">
    <source>
        <dbReference type="ARBA" id="ARBA00023242"/>
    </source>
</evidence>
<dbReference type="GO" id="GO:0008270">
    <property type="term" value="F:zinc ion binding"/>
    <property type="evidence" value="ECO:0007669"/>
    <property type="project" value="UniProtKB-KW"/>
</dbReference>
<proteinExistence type="inferred from homology"/>
<evidence type="ECO:0000256" key="4">
    <source>
        <dbReference type="ARBA" id="ARBA00022833"/>
    </source>
</evidence>
<dbReference type="Gene3D" id="3.30.50.10">
    <property type="entry name" value="Erythroid Transcription Factor GATA-1, subunit A"/>
    <property type="match status" value="1"/>
</dbReference>
<evidence type="ECO:0000256" key="5">
    <source>
        <dbReference type="ARBA" id="ARBA00023015"/>
    </source>
</evidence>
<keyword evidence="4 10" id="KW-0862">Zinc</keyword>
<dbReference type="SUPFAM" id="SSF57716">
    <property type="entry name" value="Glucocorticoid receptor-like (DNA-binding domain)"/>
    <property type="match status" value="1"/>
</dbReference>
<keyword evidence="9 10" id="KW-0539">Nucleus</keyword>
<keyword evidence="12" id="KW-1185">Reference proteome</keyword>
<dbReference type="Pfam" id="PF00104">
    <property type="entry name" value="Hormone_recep"/>
    <property type="match status" value="1"/>
</dbReference>
<dbReference type="FunFam" id="3.30.50.10:FF:000030">
    <property type="entry name" value="Nuclear Hormone Receptor family"/>
    <property type="match status" value="1"/>
</dbReference>